<accession>A0A9Q0TKZ5</accession>
<reference evidence="1" key="2">
    <citation type="journal article" date="2023" name="Int. J. Mol. Sci.">
        <title>De Novo Assembly and Annotation of 11 Diverse Shrub Willow (Salix) Genomes Reveals Novel Gene Organization in Sex-Linked Regions.</title>
        <authorList>
            <person name="Hyden B."/>
            <person name="Feng K."/>
            <person name="Yates T.B."/>
            <person name="Jawdy S."/>
            <person name="Cereghino C."/>
            <person name="Smart L.B."/>
            <person name="Muchero W."/>
        </authorList>
    </citation>
    <scope>NUCLEOTIDE SEQUENCE [LARGE SCALE GENOMIC DNA]</scope>
    <source>
        <tissue evidence="1">Shoot tip</tissue>
    </source>
</reference>
<keyword evidence="2" id="KW-1185">Reference proteome</keyword>
<dbReference type="EMBL" id="JAPFFL010000007">
    <property type="protein sequence ID" value="KAJ6713614.1"/>
    <property type="molecule type" value="Genomic_DNA"/>
</dbReference>
<sequence length="116" mass="13370">MGEFVSDITGRNDSVQNLIRWLSCRCYDVCSCVDRAGACMDGIIRHEPLPHQEMVMVTLQVASSFFPLVFYFEEQSSKQHQQPWVPAAECFLCGVRAEFVAVQFEEYYFGIKTRMI</sequence>
<reference evidence="1" key="1">
    <citation type="submission" date="2022-11" db="EMBL/GenBank/DDBJ databases">
        <authorList>
            <person name="Hyden B.L."/>
            <person name="Feng K."/>
            <person name="Yates T."/>
            <person name="Jawdy S."/>
            <person name="Smart L.B."/>
            <person name="Muchero W."/>
        </authorList>
    </citation>
    <scope>NUCLEOTIDE SEQUENCE</scope>
    <source>
        <tissue evidence="1">Shoot tip</tissue>
    </source>
</reference>
<name>A0A9Q0TKZ5_SALVM</name>
<proteinExistence type="predicted"/>
<dbReference type="AlphaFoldDB" id="A0A9Q0TKZ5"/>
<dbReference type="Proteomes" id="UP001151529">
    <property type="component" value="Chromosome 1"/>
</dbReference>
<comment type="caution">
    <text evidence="1">The sequence shown here is derived from an EMBL/GenBank/DDBJ whole genome shotgun (WGS) entry which is preliminary data.</text>
</comment>
<evidence type="ECO:0000313" key="1">
    <source>
        <dbReference type="EMBL" id="KAJ6713614.1"/>
    </source>
</evidence>
<protein>
    <submittedName>
        <fullName evidence="1">Uncharacterized protein</fullName>
    </submittedName>
</protein>
<evidence type="ECO:0000313" key="2">
    <source>
        <dbReference type="Proteomes" id="UP001151529"/>
    </source>
</evidence>
<gene>
    <name evidence="1" type="ORF">OIU85_025268</name>
</gene>
<organism evidence="1 2">
    <name type="scientific">Salix viminalis</name>
    <name type="common">Common osier</name>
    <name type="synonym">Basket willow</name>
    <dbReference type="NCBI Taxonomy" id="40686"/>
    <lineage>
        <taxon>Eukaryota</taxon>
        <taxon>Viridiplantae</taxon>
        <taxon>Streptophyta</taxon>
        <taxon>Embryophyta</taxon>
        <taxon>Tracheophyta</taxon>
        <taxon>Spermatophyta</taxon>
        <taxon>Magnoliopsida</taxon>
        <taxon>eudicotyledons</taxon>
        <taxon>Gunneridae</taxon>
        <taxon>Pentapetalae</taxon>
        <taxon>rosids</taxon>
        <taxon>fabids</taxon>
        <taxon>Malpighiales</taxon>
        <taxon>Salicaceae</taxon>
        <taxon>Saliceae</taxon>
        <taxon>Salix</taxon>
    </lineage>
</organism>